<dbReference type="Proteomes" id="UP001242288">
    <property type="component" value="Unassembled WGS sequence"/>
</dbReference>
<dbReference type="EMBL" id="JAPKHW010000027">
    <property type="protein sequence ID" value="MCX4149167.1"/>
    <property type="molecule type" value="Genomic_DNA"/>
</dbReference>
<protein>
    <submittedName>
        <fullName evidence="8">D-cysteine desulfhydrase family protein</fullName>
    </submittedName>
</protein>
<dbReference type="EMBL" id="JAMXWF010000027">
    <property type="protein sequence ID" value="MDQ6410984.1"/>
    <property type="molecule type" value="Genomic_DNA"/>
</dbReference>
<dbReference type="InterPro" id="IPR001926">
    <property type="entry name" value="TrpB-like_PALP"/>
</dbReference>
<evidence type="ECO:0000313" key="9">
    <source>
        <dbReference type="Proteomes" id="UP001209412"/>
    </source>
</evidence>
<dbReference type="PANTHER" id="PTHR43780:SF2">
    <property type="entry name" value="1-AMINOCYCLOPROPANE-1-CARBOXYLATE DEAMINASE-RELATED"/>
    <property type="match status" value="1"/>
</dbReference>
<name>A0AAP5BJ29_9BURK</name>
<dbReference type="Pfam" id="PF00291">
    <property type="entry name" value="PALP"/>
    <property type="match status" value="1"/>
</dbReference>
<dbReference type="InterPro" id="IPR027278">
    <property type="entry name" value="ACCD_DCysDesulf"/>
</dbReference>
<evidence type="ECO:0000313" key="7">
    <source>
        <dbReference type="EMBL" id="MCX4149167.1"/>
    </source>
</evidence>
<feature type="modified residue" description="N6-(pyridoxal phosphate)lysine" evidence="5">
    <location>
        <position position="54"/>
    </location>
</feature>
<feature type="domain" description="Tryptophan synthase beta chain-like PALP" evidence="6">
    <location>
        <begin position="17"/>
        <end position="324"/>
    </location>
</feature>
<dbReference type="InterPro" id="IPR036052">
    <property type="entry name" value="TrpB-like_PALP_sf"/>
</dbReference>
<evidence type="ECO:0000313" key="10">
    <source>
        <dbReference type="Proteomes" id="UP001242288"/>
    </source>
</evidence>
<keyword evidence="9" id="KW-1185">Reference proteome</keyword>
<evidence type="ECO:0000256" key="4">
    <source>
        <dbReference type="PIRSR" id="PIRSR006278-1"/>
    </source>
</evidence>
<evidence type="ECO:0000259" key="6">
    <source>
        <dbReference type="Pfam" id="PF00291"/>
    </source>
</evidence>
<feature type="active site" description="Nucleophile" evidence="4">
    <location>
        <position position="81"/>
    </location>
</feature>
<dbReference type="RefSeq" id="WP_266260091.1">
    <property type="nucleotide sequence ID" value="NZ_JAMXWF010000027.1"/>
</dbReference>
<organism evidence="8 10">
    <name type="scientific">Paraburkholderia madseniana</name>
    <dbReference type="NCBI Taxonomy" id="2599607"/>
    <lineage>
        <taxon>Bacteria</taxon>
        <taxon>Pseudomonadati</taxon>
        <taxon>Pseudomonadota</taxon>
        <taxon>Betaproteobacteria</taxon>
        <taxon>Burkholderiales</taxon>
        <taxon>Burkholderiaceae</taxon>
        <taxon>Paraburkholderia</taxon>
    </lineage>
</organism>
<dbReference type="AlphaFoldDB" id="A0AAP5BJ29"/>
<comment type="similarity">
    <text evidence="2">Belongs to the ACC deaminase/D-cysteine desulfhydrase family.</text>
</comment>
<dbReference type="PIRSF" id="PIRSF006278">
    <property type="entry name" value="ACCD_DCysDesulf"/>
    <property type="match status" value="1"/>
</dbReference>
<dbReference type="Proteomes" id="UP001209412">
    <property type="component" value="Unassembled WGS sequence"/>
</dbReference>
<evidence type="ECO:0000256" key="1">
    <source>
        <dbReference type="ARBA" id="ARBA00001933"/>
    </source>
</evidence>
<evidence type="ECO:0000256" key="3">
    <source>
        <dbReference type="ARBA" id="ARBA00022898"/>
    </source>
</evidence>
<gene>
    <name evidence="8" type="ORF">NIE36_27815</name>
    <name evidence="7" type="ORF">OSB80_27885</name>
</gene>
<keyword evidence="3 5" id="KW-0663">Pyridoxal phosphate</keyword>
<evidence type="ECO:0000256" key="2">
    <source>
        <dbReference type="ARBA" id="ARBA00008639"/>
    </source>
</evidence>
<dbReference type="SUPFAM" id="SSF53686">
    <property type="entry name" value="Tryptophan synthase beta subunit-like PLP-dependent enzymes"/>
    <property type="match status" value="1"/>
</dbReference>
<proteinExistence type="inferred from homology"/>
<comment type="cofactor">
    <cofactor evidence="1">
        <name>pyridoxal 5'-phosphate</name>
        <dbReference type="ChEBI" id="CHEBI:597326"/>
    </cofactor>
</comment>
<dbReference type="Gene3D" id="3.40.50.1100">
    <property type="match status" value="2"/>
</dbReference>
<dbReference type="PANTHER" id="PTHR43780">
    <property type="entry name" value="1-AMINOCYCLOPROPANE-1-CARBOXYLATE DEAMINASE-RELATED"/>
    <property type="match status" value="1"/>
</dbReference>
<comment type="caution">
    <text evidence="8">The sequence shown here is derived from an EMBL/GenBank/DDBJ whole genome shotgun (WGS) entry which is preliminary data.</text>
</comment>
<evidence type="ECO:0000256" key="5">
    <source>
        <dbReference type="PIRSR" id="PIRSR006278-2"/>
    </source>
</evidence>
<sequence>MTLRVPDLSRFSKAQLRDGPSPILALPRLGQHLGGAEIYVKREDVDGLGGGGNKLRKLEFLIGEAQAAGADTIITVGGRQSNHARLTAAAAARVGMKCELVLSRLVPIEDDDYVENGNVVLDRLFGALIHDVPGNVSALQVAEERAATLRGEGRKVYVCPLGGSSPVGCLGYVSCALEIFDQSTKSGITFDHIVVANGSGGMQAGLVAGAIAAGVPPTKVVGYTVLAPLEKAYATTYEKVQQTLDLIDSGLTVSGADVVLHGDQLGSGYGLPTSSMRRAVTLLASQEGLLLDPVYSGKAFAGLIESIENGTFGAGQKVLFLMSGGTPSLFAYRTTFEPARR</sequence>
<dbReference type="GO" id="GO:0019148">
    <property type="term" value="F:D-cysteine desulfhydrase activity"/>
    <property type="evidence" value="ECO:0007669"/>
    <property type="project" value="TreeGrafter"/>
</dbReference>
<reference evidence="8" key="1">
    <citation type="submission" date="2022-06" db="EMBL/GenBank/DDBJ databases">
        <title>PHB producers.</title>
        <authorList>
            <person name="Besaury L."/>
        </authorList>
    </citation>
    <scope>NUCLEOTIDE SEQUENCE</scope>
    <source>
        <strain evidence="8 9">SEWS6</strain>
    </source>
</reference>
<evidence type="ECO:0000313" key="8">
    <source>
        <dbReference type="EMBL" id="MDQ6410984.1"/>
    </source>
</evidence>
<accession>A0AAP5BJ29</accession>